<organism evidence="2 3">
    <name type="scientific">Methylosinus trichosporium (strain ATCC 35070 / NCIMB 11131 / UNIQEM 75 / OB3b)</name>
    <dbReference type="NCBI Taxonomy" id="595536"/>
    <lineage>
        <taxon>Bacteria</taxon>
        <taxon>Pseudomonadati</taxon>
        <taxon>Pseudomonadota</taxon>
        <taxon>Alphaproteobacteria</taxon>
        <taxon>Hyphomicrobiales</taxon>
        <taxon>Methylocystaceae</taxon>
        <taxon>Methylosinus</taxon>
    </lineage>
</organism>
<gene>
    <name evidence="2" type="ORF">CQW49_13170</name>
</gene>
<dbReference type="InterPro" id="IPR000994">
    <property type="entry name" value="Pept_M24"/>
</dbReference>
<dbReference type="RefSeq" id="WP_003609077.1">
    <property type="nucleotide sequence ID" value="NZ_ADVE02000001.1"/>
</dbReference>
<dbReference type="PANTHER" id="PTHR46112:SF3">
    <property type="entry name" value="AMINOPEPTIDASE YPDF"/>
    <property type="match status" value="1"/>
</dbReference>
<dbReference type="InterPro" id="IPR050659">
    <property type="entry name" value="Peptidase_M24B"/>
</dbReference>
<dbReference type="CDD" id="cd01066">
    <property type="entry name" value="APP_MetAP"/>
    <property type="match status" value="1"/>
</dbReference>
<dbReference type="SUPFAM" id="SSF55920">
    <property type="entry name" value="Creatinase/aminopeptidase"/>
    <property type="match status" value="1"/>
</dbReference>
<dbReference type="PANTHER" id="PTHR46112">
    <property type="entry name" value="AMINOPEPTIDASE"/>
    <property type="match status" value="1"/>
</dbReference>
<dbReference type="Proteomes" id="UP000230709">
    <property type="component" value="Chromosome"/>
</dbReference>
<dbReference type="SUPFAM" id="SSF53092">
    <property type="entry name" value="Creatinase/prolidase N-terminal domain"/>
    <property type="match status" value="1"/>
</dbReference>
<keyword evidence="2" id="KW-0378">Hydrolase</keyword>
<dbReference type="EMBL" id="CP023737">
    <property type="protein sequence ID" value="ATQ68727.1"/>
    <property type="molecule type" value="Genomic_DNA"/>
</dbReference>
<reference evidence="3" key="1">
    <citation type="submission" date="2017-10" db="EMBL/GenBank/DDBJ databases">
        <title>Completed PacBio SMRT sequence of Methylosinus trichosporium OB3b reveals presence of a third large plasmid.</title>
        <authorList>
            <person name="Charles T.C."/>
            <person name="Lynch M.D.J."/>
            <person name="Heil J.R."/>
            <person name="Cheng J."/>
        </authorList>
    </citation>
    <scope>NUCLEOTIDE SEQUENCE [LARGE SCALE GENOMIC DNA]</scope>
    <source>
        <strain evidence="3">OB3b</strain>
    </source>
</reference>
<keyword evidence="2" id="KW-0031">Aminopeptidase</keyword>
<name>A0A2D2D164_METT3</name>
<dbReference type="Pfam" id="PF00557">
    <property type="entry name" value="Peptidase_M24"/>
    <property type="match status" value="1"/>
</dbReference>
<evidence type="ECO:0000313" key="2">
    <source>
        <dbReference type="EMBL" id="ATQ68727.1"/>
    </source>
</evidence>
<dbReference type="STRING" id="595536.GCA_000178815_02531"/>
<sequence>MSSTIPTYSVAERDRRWGLANRLMEERGLDALIVYGDREGAYPAFYAPDAWFTNERPGSIVIFPKGEEPIVVVFISTVIEDHIQAGYTGHRSWISPENMYVGKMGTNVVEIIEDRGLDSCTFGIVGLEPYPPYFFDGVIPYNTWKAILDDLPKARFEPVGADFLNRIAAKSDEEIAVLKWSAEIGEKMCEAMRAAARPGAGEHEIYAVALDTAARNVGYTGQILLGSGPEFVGWGPPAWLYRPEAPPIIQEGDVVLSEVFASFGLLETQHQPAIGVGNIHSDFEDAAALARASYEAGVKALKAGAVFGDVVEAMRAPIREAACWQVHPLVHSLTPYTMIGAGEHVVDLPEVARYGKVLPLPTMGVDRVLESGMVFALEPNCGIGRRMVNLGGTVLVGESGGIELNSNSTRLMRA</sequence>
<dbReference type="InterPro" id="IPR029149">
    <property type="entry name" value="Creatin/AminoP/Spt16_N"/>
</dbReference>
<feature type="domain" description="Peptidase M24" evidence="1">
    <location>
        <begin position="180"/>
        <end position="397"/>
    </location>
</feature>
<accession>A0A2D2D164</accession>
<dbReference type="GO" id="GO:0004177">
    <property type="term" value="F:aminopeptidase activity"/>
    <property type="evidence" value="ECO:0007669"/>
    <property type="project" value="UniProtKB-KW"/>
</dbReference>
<keyword evidence="3" id="KW-1185">Reference proteome</keyword>
<protein>
    <submittedName>
        <fullName evidence="2">Xaa-Pro aminopeptidase</fullName>
    </submittedName>
</protein>
<keyword evidence="2" id="KW-0645">Protease</keyword>
<dbReference type="Gene3D" id="3.40.350.10">
    <property type="entry name" value="Creatinase/prolidase N-terminal domain"/>
    <property type="match status" value="1"/>
</dbReference>
<evidence type="ECO:0000259" key="1">
    <source>
        <dbReference type="Pfam" id="PF00557"/>
    </source>
</evidence>
<dbReference type="KEGG" id="mtw:CQW49_13170"/>
<proteinExistence type="predicted"/>
<dbReference type="InterPro" id="IPR036005">
    <property type="entry name" value="Creatinase/aminopeptidase-like"/>
</dbReference>
<dbReference type="Gene3D" id="3.90.230.10">
    <property type="entry name" value="Creatinase/methionine aminopeptidase superfamily"/>
    <property type="match status" value="1"/>
</dbReference>
<dbReference type="AlphaFoldDB" id="A0A2D2D164"/>
<evidence type="ECO:0000313" key="3">
    <source>
        <dbReference type="Proteomes" id="UP000230709"/>
    </source>
</evidence>